<dbReference type="RefSeq" id="WP_174632056.1">
    <property type="nucleotide sequence ID" value="NZ_CP049074.1"/>
</dbReference>
<evidence type="ECO:0000313" key="2">
    <source>
        <dbReference type="Proteomes" id="UP000509301"/>
    </source>
</evidence>
<dbReference type="AlphaFoldDB" id="A0A6N0P074"/>
<evidence type="ECO:0000313" key="1">
    <source>
        <dbReference type="EMBL" id="QKR00741.1"/>
    </source>
</evidence>
<keyword evidence="2" id="KW-1185">Reference proteome</keyword>
<gene>
    <name evidence="1" type="ORF">GWK48_10390</name>
</gene>
<dbReference type="Proteomes" id="UP000509301">
    <property type="component" value="Chromosome"/>
</dbReference>
<reference evidence="1 2" key="1">
    <citation type="submission" date="2020-02" db="EMBL/GenBank/DDBJ databases">
        <title>Comparative genome analysis reveals the metabolism and evolution of the thermophilic archaeal genus Metallosphaera.</title>
        <authorList>
            <person name="Jiang C."/>
        </authorList>
    </citation>
    <scope>NUCLEOTIDE SEQUENCE [LARGE SCALE GENOMIC DNA]</scope>
    <source>
        <strain evidence="1 2">Ric-A</strain>
    </source>
</reference>
<name>A0A6N0P074_9CREN</name>
<dbReference type="EMBL" id="CP049074">
    <property type="protein sequence ID" value="QKR00741.1"/>
    <property type="molecule type" value="Genomic_DNA"/>
</dbReference>
<proteinExistence type="predicted"/>
<accession>A0A6N0P074</accession>
<dbReference type="GeneID" id="55642355"/>
<dbReference type="KEGG" id="mten:GWK48_10390"/>
<organism evidence="1 2">
    <name type="scientific">Metallosphaera tengchongensis</name>
    <dbReference type="NCBI Taxonomy" id="1532350"/>
    <lineage>
        <taxon>Archaea</taxon>
        <taxon>Thermoproteota</taxon>
        <taxon>Thermoprotei</taxon>
        <taxon>Sulfolobales</taxon>
        <taxon>Sulfolobaceae</taxon>
        <taxon>Metallosphaera</taxon>
    </lineage>
</organism>
<protein>
    <submittedName>
        <fullName evidence="1">Uncharacterized protein</fullName>
    </submittedName>
</protein>
<sequence>MYSFLLRDVTLNSMVSSRYSITNYYKALDYFPSTTIYGLTVRSTTYPPSNSIDDVIDAVRDKIEEKGEKFRALPAVPAIVSDSNNYLDLAVVKGPRLQGRTYHKNYYRLIDVINNTYTPINYAPTIMEYSRVGIAMDRVRGGSQKGFLYIMNEKKLSGNLIFGVEGITLGEAEQVLNGIKTFGLGRKKHLRFNVNSAYLIPSRFDLPDETVNRFGIFAISNLHYGIIKGIMSRFNCRLTYAYMEPIYPYIYLEIINHFVRVKVNGVEGPFFSKGSILILECKDKVSLKEIYDYKGEVECLITPAIKEKEVKEICEHKFRSSVSYVPIKA</sequence>